<feature type="compositionally biased region" description="Basic and acidic residues" evidence="1">
    <location>
        <begin position="98"/>
        <end position="134"/>
    </location>
</feature>
<dbReference type="Pfam" id="PF25000">
    <property type="entry name" value="DUF7779"/>
    <property type="match status" value="1"/>
</dbReference>
<dbReference type="InterPro" id="IPR053137">
    <property type="entry name" value="NLR-like"/>
</dbReference>
<evidence type="ECO:0000259" key="2">
    <source>
        <dbReference type="Pfam" id="PF25000"/>
    </source>
</evidence>
<evidence type="ECO:0000256" key="1">
    <source>
        <dbReference type="SAM" id="MobiDB-lite"/>
    </source>
</evidence>
<dbReference type="InterPro" id="IPR011990">
    <property type="entry name" value="TPR-like_helical_dom_sf"/>
</dbReference>
<dbReference type="SUPFAM" id="SSF48452">
    <property type="entry name" value="TPR-like"/>
    <property type="match status" value="3"/>
</dbReference>
<feature type="compositionally biased region" description="Low complexity" evidence="1">
    <location>
        <begin position="657"/>
        <end position="672"/>
    </location>
</feature>
<dbReference type="PANTHER" id="PTHR46082:SF6">
    <property type="entry name" value="AAA+ ATPASE DOMAIN-CONTAINING PROTEIN-RELATED"/>
    <property type="match status" value="1"/>
</dbReference>
<feature type="compositionally biased region" description="Low complexity" evidence="1">
    <location>
        <begin position="702"/>
        <end position="721"/>
    </location>
</feature>
<dbReference type="InterPro" id="IPR047738">
    <property type="entry name" value="SAV_2336-like_N"/>
</dbReference>
<dbReference type="InterPro" id="IPR027417">
    <property type="entry name" value="P-loop_NTPase"/>
</dbReference>
<evidence type="ECO:0000313" key="4">
    <source>
        <dbReference type="Proteomes" id="UP001501005"/>
    </source>
</evidence>
<organism evidence="3 4">
    <name type="scientific">Streptomyces thermoalcalitolerans</name>
    <dbReference type="NCBI Taxonomy" id="65605"/>
    <lineage>
        <taxon>Bacteria</taxon>
        <taxon>Bacillati</taxon>
        <taxon>Actinomycetota</taxon>
        <taxon>Actinomycetes</taxon>
        <taxon>Kitasatosporales</taxon>
        <taxon>Streptomycetaceae</taxon>
        <taxon>Streptomyces</taxon>
    </lineage>
</organism>
<comment type="caution">
    <text evidence="3">The sequence shown here is derived from an EMBL/GenBank/DDBJ whole genome shotgun (WGS) entry which is preliminary data.</text>
</comment>
<proteinExistence type="predicted"/>
<dbReference type="SUPFAM" id="SSF52540">
    <property type="entry name" value="P-loop containing nucleoside triphosphate hydrolases"/>
    <property type="match status" value="1"/>
</dbReference>
<dbReference type="PANTHER" id="PTHR46082">
    <property type="entry name" value="ATP/GTP-BINDING PROTEIN-RELATED"/>
    <property type="match status" value="1"/>
</dbReference>
<dbReference type="Gene3D" id="1.25.40.10">
    <property type="entry name" value="Tetratricopeptide repeat domain"/>
    <property type="match status" value="3"/>
</dbReference>
<reference evidence="3 4" key="1">
    <citation type="journal article" date="2019" name="Int. J. Syst. Evol. Microbiol.">
        <title>The Global Catalogue of Microorganisms (GCM) 10K type strain sequencing project: providing services to taxonomists for standard genome sequencing and annotation.</title>
        <authorList>
            <consortium name="The Broad Institute Genomics Platform"/>
            <consortium name="The Broad Institute Genome Sequencing Center for Infectious Disease"/>
            <person name="Wu L."/>
            <person name="Ma J."/>
        </authorList>
    </citation>
    <scope>NUCLEOTIDE SEQUENCE [LARGE SCALE GENOMIC DNA]</scope>
    <source>
        <strain evidence="3 4">JCM 10673</strain>
    </source>
</reference>
<gene>
    <name evidence="3" type="primary">fxsT</name>
    <name evidence="3" type="ORF">GCM10009549_54410</name>
</gene>
<feature type="region of interest" description="Disordered" evidence="1">
    <location>
        <begin position="15"/>
        <end position="137"/>
    </location>
</feature>
<feature type="compositionally biased region" description="Pro residues" evidence="1">
    <location>
        <begin position="722"/>
        <end position="733"/>
    </location>
</feature>
<dbReference type="RefSeq" id="WP_344054501.1">
    <property type="nucleotide sequence ID" value="NZ_BAAAHG010000074.1"/>
</dbReference>
<protein>
    <submittedName>
        <fullName evidence="3">FxSxx-COOH system tetratricopeptide repeat protein</fullName>
    </submittedName>
</protein>
<dbReference type="NCBIfam" id="NF040586">
    <property type="entry name" value="FxSxx_TPR"/>
    <property type="match status" value="1"/>
</dbReference>
<evidence type="ECO:0000313" key="3">
    <source>
        <dbReference type="EMBL" id="GAA0930943.1"/>
    </source>
</evidence>
<dbReference type="Gene3D" id="3.40.50.300">
    <property type="entry name" value="P-loop containing nucleotide triphosphate hydrolases"/>
    <property type="match status" value="1"/>
</dbReference>
<feature type="domain" description="DUF7779" evidence="2">
    <location>
        <begin position="1026"/>
        <end position="1113"/>
    </location>
</feature>
<dbReference type="NCBIfam" id="NF041121">
    <property type="entry name" value="SAV_2336_NTERM"/>
    <property type="match status" value="1"/>
</dbReference>
<dbReference type="Proteomes" id="UP001501005">
    <property type="component" value="Unassembled WGS sequence"/>
</dbReference>
<feature type="compositionally biased region" description="Low complexity" evidence="1">
    <location>
        <begin position="734"/>
        <end position="748"/>
    </location>
</feature>
<dbReference type="Pfam" id="PF13374">
    <property type="entry name" value="TPR_10"/>
    <property type="match status" value="2"/>
</dbReference>
<feature type="region of interest" description="Disordered" evidence="1">
    <location>
        <begin position="653"/>
        <end position="780"/>
    </location>
</feature>
<dbReference type="Pfam" id="PF13424">
    <property type="entry name" value="TPR_12"/>
    <property type="match status" value="2"/>
</dbReference>
<sequence length="1600" mass="176016">MELADALYLAACQDAAVPLFDVPGRQARERGVRPRGASRPGGRTAVPGERSDARPPDAPEPLDDRDEERGAEPPAPSASQDDTGQRAEAPTEPGAPSETDRPGTPDRPDHPDRPDQPDRPEASDGSRSSGDERPGPALDDELLLLEEDLAALPDTPHPLLAELPPAGSARLRTRPARRFGPEPSDRTGWPVFPRLADSLALGRSLRPLRMFRASPHELELDEEATAEQAALTGMWAPVCRPVPERRLDLLLLVDDSPSMALWSHTARQIAELMEQTAAFRTVRLVRWDLDDDTAAGLAAAETGAGERQLTLAVTDGGHGAWRTGRAAALLHRLGRRSPVAVLSLLPQHLWDLTLPTVARTRLRAPGPAVPNRVYDAEWKPPYTDLLGAGPEFAPHPGPGTAIPVPVVELRPGSLRRWARLVAATGGGEWHGLAALWTAPDRDLRSESAGPAPEDLADIVVGPRHTELDPAEADGAESSAVRRAQWAAAVVRRFRAIASPGAYALAQRLAAAPLNLPVMRLLQQTLPGAQPWNLAEIVLLGLVRRTDDTADAEDAHRVSFDFPEGVREELLALGSRAETIRALSEVQRHLGPVLEARWGEGASALVAPEDHPADPPLTEQTRPFVTHLYTALCAVSGPYLRRANHLGRLLQRTAVPHAATKSPAKKTTAATPASEHKRPSGYRSPEMRSKLNSMPDGALDYGPRTPRAPQAAKAPRPAGNSPTAPPSVAVPPAQPARTPAPASAPARPRQGGIAVTAGLPVATGPRGPHTPPRIWGNVPQRNRNFTGREALLRLLQERLNSQERSSGGVTAVLPEALHGMGGVGKSQIAIEYVYRHSRDYRLVWWIPSEQENQIVQSLIELGEQMGLQVGAEMSAVPAVIDALRRGEPYSDWLLVFDNAENPRQVRKYFPTDGPGHIIVTSRNFQWSTVASSLEVDVFAREESIALLRRRSPQLPDDAVNHLAAALGDLPLAVEQAAVWLAETGMPVQQYLEVYERNFTELMQSEPPGDYPLSVAAAWNVSLGRLRESRPDALQLLQVCAFFAPEPIEWDLFSAVRGVSVPQELQSALDDPVKLGRAVREIGRYALARIDHRQNTVQMHRLVQRVLIEQMNAQEQATMRHAAHQLLAHADPRNPERVTSWPRYSSLLTHVQASNAVECDDPWTRRLVLNEVWFLRARGDHAAALALGERAAEIWRKRLGKDHEEVLAVDQQIARALLEQGIDRERSYTMQAELVERYRRVLGEAHEDTLQAQSFMAIHHRNRGNFNQAREMDQRVYETSLREFGADDPATLLAAHNYAVSLRLAGDSEKARELDLETWQRRIETLGEDHILTLSTRNSYLLDLQETGRYEEALEGYERLADEVREQLGEKHPLTAQINRNLCVTRRKKGDHKGAYALSSQLVSLAAELFGKNSRQYLLAAVSHANDLRQVGKLQESLTLNQEVLDQHRDSYGREHPHSYAVAMNLAVVLRLLGQPEAAQRLDEEAVEGLTRSLGQGHPRTLLARMNLASDYFALGRPEDAYAIDEAVAEESVRLREHHPANLAVQLNLSYDLKALGRTEESDAKYAEALKRYRSVLGSSHPATLDAEKHLRANADIDLISL</sequence>
<name>A0ABN1PNT0_9ACTN</name>
<dbReference type="InterPro" id="IPR056681">
    <property type="entry name" value="DUF7779"/>
</dbReference>
<keyword evidence="4" id="KW-1185">Reference proteome</keyword>
<accession>A0ABN1PNT0</accession>
<dbReference type="EMBL" id="BAAAHG010000074">
    <property type="protein sequence ID" value="GAA0930943.1"/>
    <property type="molecule type" value="Genomic_DNA"/>
</dbReference>